<dbReference type="InterPro" id="IPR047655">
    <property type="entry name" value="Transpos_IS630-like"/>
</dbReference>
<reference evidence="2 3" key="1">
    <citation type="submission" date="2019-03" db="EMBL/GenBank/DDBJ databases">
        <title>Paracraurococcus aquatilis NE82 genome sequence.</title>
        <authorList>
            <person name="Zhao Y."/>
            <person name="Du Z."/>
        </authorList>
    </citation>
    <scope>NUCLEOTIDE SEQUENCE [LARGE SCALE GENOMIC DNA]</scope>
    <source>
        <strain evidence="2 3">NE82</strain>
    </source>
</reference>
<dbReference type="NCBIfam" id="NF033545">
    <property type="entry name" value="transpos_IS630"/>
    <property type="match status" value="1"/>
</dbReference>
<dbReference type="SUPFAM" id="SSF46689">
    <property type="entry name" value="Homeodomain-like"/>
    <property type="match status" value="1"/>
</dbReference>
<dbReference type="AlphaFoldDB" id="A0A4R4DIH1"/>
<accession>A0A4R4DIH1</accession>
<organism evidence="2 3">
    <name type="scientific">Roseicella aquatilis</name>
    <dbReference type="NCBI Taxonomy" id="2527868"/>
    <lineage>
        <taxon>Bacteria</taxon>
        <taxon>Pseudomonadati</taxon>
        <taxon>Pseudomonadota</taxon>
        <taxon>Alphaproteobacteria</taxon>
        <taxon>Acetobacterales</taxon>
        <taxon>Roseomonadaceae</taxon>
        <taxon>Roseicella</taxon>
    </lineage>
</organism>
<dbReference type="Gene3D" id="3.30.420.10">
    <property type="entry name" value="Ribonuclease H-like superfamily/Ribonuclease H"/>
    <property type="match status" value="1"/>
</dbReference>
<dbReference type="Proteomes" id="UP000295023">
    <property type="component" value="Unassembled WGS sequence"/>
</dbReference>
<dbReference type="Pfam" id="PF13358">
    <property type="entry name" value="DDE_3"/>
    <property type="match status" value="1"/>
</dbReference>
<proteinExistence type="predicted"/>
<protein>
    <submittedName>
        <fullName evidence="2">IS630 family transposase</fullName>
    </submittedName>
</protein>
<dbReference type="Pfam" id="PF13565">
    <property type="entry name" value="HTH_32"/>
    <property type="match status" value="1"/>
</dbReference>
<dbReference type="InterPro" id="IPR038717">
    <property type="entry name" value="Tc1-like_DDE_dom"/>
</dbReference>
<comment type="caution">
    <text evidence="2">The sequence shown here is derived from an EMBL/GenBank/DDBJ whole genome shotgun (WGS) entry which is preliminary data.</text>
</comment>
<dbReference type="RefSeq" id="WP_132289571.1">
    <property type="nucleotide sequence ID" value="NZ_SKBM01000011.1"/>
</dbReference>
<feature type="domain" description="Tc1-like transposase DDE" evidence="1">
    <location>
        <begin position="186"/>
        <end position="323"/>
    </location>
</feature>
<dbReference type="InterPro" id="IPR036397">
    <property type="entry name" value="RNaseH_sf"/>
</dbReference>
<dbReference type="GO" id="GO:0003676">
    <property type="term" value="F:nucleic acid binding"/>
    <property type="evidence" value="ECO:0007669"/>
    <property type="project" value="InterPro"/>
</dbReference>
<evidence type="ECO:0000259" key="1">
    <source>
        <dbReference type="Pfam" id="PF13358"/>
    </source>
</evidence>
<dbReference type="InterPro" id="IPR009057">
    <property type="entry name" value="Homeodomain-like_sf"/>
</dbReference>
<evidence type="ECO:0000313" key="3">
    <source>
        <dbReference type="Proteomes" id="UP000295023"/>
    </source>
</evidence>
<dbReference type="OrthoDB" id="2375382at2"/>
<gene>
    <name evidence="2" type="ORF">EXY23_12885</name>
</gene>
<sequence>MVAVALTRDEHTAADLRRLAAACRDAAAARRMLALALVLEGSPRAVAAETCGMDRQTLRDWVHRYNAEGLAGLSNRYEGLGRKPLLTPEQTAAVAELVRTGPDLATHGVVRWRRADLAAVIEQRFGVRPDVRTVGKLLRRLGFRRLSVRPRHPGHDAAAQEAHKKNFADLVAAAIPEHARGKPIELWWQDEARVGQQGTLTRVWAAKGSRPPAPRDQRYTWAYLFGAVCPARGTGAGLVLPLANGPAMTLHLAEISRQVAPGAHAVVTLDGAGWHQTGGKLRVPDNISLLPLPPYSPELNPVENVWQFLRQNQLSNRVFDGYDAIVDACCTAWNALIDDPARITSIATRDWAQVKI</sequence>
<dbReference type="EMBL" id="SKBM01000011">
    <property type="protein sequence ID" value="TCZ61036.1"/>
    <property type="molecule type" value="Genomic_DNA"/>
</dbReference>
<evidence type="ECO:0000313" key="2">
    <source>
        <dbReference type="EMBL" id="TCZ61036.1"/>
    </source>
</evidence>
<name>A0A4R4DIH1_9PROT</name>
<keyword evidence="3" id="KW-1185">Reference proteome</keyword>